<comment type="subcellular location">
    <subcellularLocation>
        <location evidence="1 11">Nucleus</location>
    </subcellularLocation>
</comment>
<keyword evidence="18" id="KW-1185">Reference proteome</keyword>
<keyword evidence="4" id="KW-0227">DNA damage</keyword>
<organism evidence="17 18">
    <name type="scientific">Clathrus columnatus</name>
    <dbReference type="NCBI Taxonomy" id="1419009"/>
    <lineage>
        <taxon>Eukaryota</taxon>
        <taxon>Fungi</taxon>
        <taxon>Dikarya</taxon>
        <taxon>Basidiomycota</taxon>
        <taxon>Agaricomycotina</taxon>
        <taxon>Agaricomycetes</taxon>
        <taxon>Phallomycetidae</taxon>
        <taxon>Phallales</taxon>
        <taxon>Clathraceae</taxon>
        <taxon>Clathrus</taxon>
    </lineage>
</organism>
<dbReference type="GO" id="GO:0006289">
    <property type="term" value="P:nucleotide-excision repair"/>
    <property type="evidence" value="ECO:0007669"/>
    <property type="project" value="UniProtKB-UniRule"/>
</dbReference>
<dbReference type="InterPro" id="IPR036465">
    <property type="entry name" value="vWFA_dom_sf"/>
</dbReference>
<comment type="similarity">
    <text evidence="2 11">Belongs to the GTF2H2 family.</text>
</comment>
<keyword evidence="3 11" id="KW-0479">Metal-binding</keyword>
<evidence type="ECO:0000256" key="4">
    <source>
        <dbReference type="ARBA" id="ARBA00022763"/>
    </source>
</evidence>
<dbReference type="Proteomes" id="UP001050691">
    <property type="component" value="Unassembled WGS sequence"/>
</dbReference>
<dbReference type="InterPro" id="IPR007198">
    <property type="entry name" value="Ssl1-like"/>
</dbReference>
<dbReference type="AlphaFoldDB" id="A0AAV4ZZB7"/>
<dbReference type="Pfam" id="PF04056">
    <property type="entry name" value="Ssl1"/>
    <property type="match status" value="1"/>
</dbReference>
<evidence type="ECO:0000256" key="13">
    <source>
        <dbReference type="PROSITE-ProRule" id="PRU00042"/>
    </source>
</evidence>
<evidence type="ECO:0000256" key="10">
    <source>
        <dbReference type="ARBA" id="ARBA00023242"/>
    </source>
</evidence>
<evidence type="ECO:0000256" key="6">
    <source>
        <dbReference type="ARBA" id="ARBA00022833"/>
    </source>
</evidence>
<dbReference type="GO" id="GO:0000439">
    <property type="term" value="C:transcription factor TFIIH core complex"/>
    <property type="evidence" value="ECO:0007669"/>
    <property type="project" value="UniProtKB-UniRule"/>
</dbReference>
<evidence type="ECO:0000313" key="17">
    <source>
        <dbReference type="EMBL" id="GJJ06573.1"/>
    </source>
</evidence>
<dbReference type="GO" id="GO:0005675">
    <property type="term" value="C:transcription factor TFIIH holo complex"/>
    <property type="evidence" value="ECO:0007669"/>
    <property type="project" value="UniProtKB-UniRule"/>
</dbReference>
<evidence type="ECO:0000259" key="15">
    <source>
        <dbReference type="PROSITE" id="PS50157"/>
    </source>
</evidence>
<dbReference type="Pfam" id="PF07975">
    <property type="entry name" value="C1_4"/>
    <property type="match status" value="1"/>
</dbReference>
<feature type="region of interest" description="Disordered" evidence="14">
    <location>
        <begin position="1"/>
        <end position="57"/>
    </location>
</feature>
<feature type="zinc finger region" description="C4-type" evidence="12">
    <location>
        <begin position="341"/>
        <end position="358"/>
    </location>
</feature>
<dbReference type="PROSITE" id="PS00028">
    <property type="entry name" value="ZINC_FINGER_C2H2_1"/>
    <property type="match status" value="1"/>
</dbReference>
<dbReference type="CDD" id="cd01453">
    <property type="entry name" value="vWA_transcription_factor_IIH_type"/>
    <property type="match status" value="1"/>
</dbReference>
<dbReference type="EMBL" id="BPWL01000001">
    <property type="protein sequence ID" value="GJJ06573.1"/>
    <property type="molecule type" value="Genomic_DNA"/>
</dbReference>
<dbReference type="SMART" id="SM00327">
    <property type="entry name" value="VWA"/>
    <property type="match status" value="1"/>
</dbReference>
<feature type="domain" description="C2H2-type" evidence="15">
    <location>
        <begin position="426"/>
        <end position="448"/>
    </location>
</feature>
<dbReference type="InterPro" id="IPR013083">
    <property type="entry name" value="Znf_RING/FYVE/PHD"/>
</dbReference>
<reference evidence="17" key="1">
    <citation type="submission" date="2021-10" db="EMBL/GenBank/DDBJ databases">
        <title>De novo Genome Assembly of Clathrus columnatus (Basidiomycota, Fungi) Using Illumina and Nanopore Sequence Data.</title>
        <authorList>
            <person name="Ogiso-Tanaka E."/>
            <person name="Itagaki H."/>
            <person name="Hosoya T."/>
            <person name="Hosaka K."/>
        </authorList>
    </citation>
    <scope>NUCLEOTIDE SEQUENCE</scope>
    <source>
        <strain evidence="17">MO-923</strain>
    </source>
</reference>
<evidence type="ECO:0000259" key="16">
    <source>
        <dbReference type="PROSITE" id="PS50234"/>
    </source>
</evidence>
<dbReference type="InterPro" id="IPR004595">
    <property type="entry name" value="TFIIH_C1-like_dom"/>
</dbReference>
<dbReference type="FunFam" id="3.40.50.410:FF:000015">
    <property type="entry name" value="General transcription factor IIH subunit 2"/>
    <property type="match status" value="1"/>
</dbReference>
<keyword evidence="6 11" id="KW-0862">Zinc</keyword>
<evidence type="ECO:0000313" key="18">
    <source>
        <dbReference type="Proteomes" id="UP001050691"/>
    </source>
</evidence>
<proteinExistence type="inferred from homology"/>
<dbReference type="SUPFAM" id="SSF57889">
    <property type="entry name" value="Cysteine-rich domain"/>
    <property type="match status" value="1"/>
</dbReference>
<dbReference type="PIRSF" id="PIRSF015919">
    <property type="entry name" value="TFIIH_SSL1"/>
    <property type="match status" value="1"/>
</dbReference>
<dbReference type="InterPro" id="IPR002035">
    <property type="entry name" value="VWF_A"/>
</dbReference>
<accession>A0AAV4ZZB7</accession>
<keyword evidence="10 11" id="KW-0539">Nucleus</keyword>
<dbReference type="Gene3D" id="3.30.40.10">
    <property type="entry name" value="Zinc/RING finger domain, C3HC4 (zinc finger)"/>
    <property type="match status" value="1"/>
</dbReference>
<evidence type="ECO:0000256" key="14">
    <source>
        <dbReference type="SAM" id="MobiDB-lite"/>
    </source>
</evidence>
<dbReference type="InterPro" id="IPR046349">
    <property type="entry name" value="C1-like_sf"/>
</dbReference>
<evidence type="ECO:0000256" key="12">
    <source>
        <dbReference type="PIRSR" id="PIRSR015919-1"/>
    </source>
</evidence>
<feature type="compositionally biased region" description="Basic residues" evidence="14">
    <location>
        <begin position="40"/>
        <end position="50"/>
    </location>
</feature>
<evidence type="ECO:0000256" key="5">
    <source>
        <dbReference type="ARBA" id="ARBA00022771"/>
    </source>
</evidence>
<evidence type="ECO:0000256" key="8">
    <source>
        <dbReference type="ARBA" id="ARBA00023163"/>
    </source>
</evidence>
<sequence>MVGRKDDDYMDADSDSGASFVIDDDDPDYEKGRSKGSTAKSKKIKRKDKGKGKAKEQPYAWEASYTRSWDAVQEDETGSLQHAVEDLMAQGRRRRLLAPTTAIRRTIIRHLVLLLDLSESMMDRDMRPTRFDLMLEYAREFISEWFDQNPLGQIGVVGMRGGIAERLGEMAERDVSGNPQDVLKCLERRTSLEPSGEPSLQNAIDMAKATMAHLPTHSSREILIIYGSLTTVDPGNIHDTLDACIKDKVRVSVVALAAEMKICREFCEKTGGTFGVVLNEGHFKDLLFELIPPPAQRGAGKGSGSSAADLMMMGFPTRLPDSSPKALCVCHSILKSEGFLCPRCFAKLCDVPTDCDICGLMIVSSPHLARSYHHLFPVKAYVSIMELSTEEQSTASKTCHACSTPLKLQSVPGATLAAGLSPLDRYRCPECHNDFCAECDLFVHEVVHVCPGCG</sequence>
<keyword evidence="8 11" id="KW-0804">Transcription</keyword>
<dbReference type="SUPFAM" id="SSF53300">
    <property type="entry name" value="vWA-like"/>
    <property type="match status" value="1"/>
</dbReference>
<evidence type="ECO:0000256" key="11">
    <source>
        <dbReference type="PIRNR" id="PIRNR015919"/>
    </source>
</evidence>
<dbReference type="GO" id="GO:0008270">
    <property type="term" value="F:zinc ion binding"/>
    <property type="evidence" value="ECO:0007669"/>
    <property type="project" value="UniProtKB-UniRule"/>
</dbReference>
<dbReference type="InterPro" id="IPR013087">
    <property type="entry name" value="Znf_C2H2_type"/>
</dbReference>
<dbReference type="PANTHER" id="PTHR12695:SF2">
    <property type="entry name" value="GENERAL TRANSCRIPTION FACTOR IIH SUBUNIT 2-RELATED"/>
    <property type="match status" value="1"/>
</dbReference>
<keyword evidence="9" id="KW-0234">DNA repair</keyword>
<evidence type="ECO:0000256" key="3">
    <source>
        <dbReference type="ARBA" id="ARBA00022723"/>
    </source>
</evidence>
<comment type="caution">
    <text evidence="17">The sequence shown here is derived from an EMBL/GenBank/DDBJ whole genome shotgun (WGS) entry which is preliminary data.</text>
</comment>
<name>A0AAV4ZZB7_9AGAM</name>
<keyword evidence="5 13" id="KW-0863">Zinc-finger</keyword>
<protein>
    <recommendedName>
        <fullName evidence="11">General transcription and DNA repair factor IIH</fullName>
    </recommendedName>
</protein>
<dbReference type="PROSITE" id="PS50234">
    <property type="entry name" value="VWFA"/>
    <property type="match status" value="1"/>
</dbReference>
<gene>
    <name evidence="17" type="ORF">Clacol_000766</name>
</gene>
<evidence type="ECO:0000256" key="1">
    <source>
        <dbReference type="ARBA" id="ARBA00004123"/>
    </source>
</evidence>
<dbReference type="InterPro" id="IPR012170">
    <property type="entry name" value="TFIIH_SSL1/p44"/>
</dbReference>
<dbReference type="Gene3D" id="3.40.50.410">
    <property type="entry name" value="von Willebrand factor, type A domain"/>
    <property type="match status" value="1"/>
</dbReference>
<dbReference type="PROSITE" id="PS50157">
    <property type="entry name" value="ZINC_FINGER_C2H2_2"/>
    <property type="match status" value="1"/>
</dbReference>
<dbReference type="GO" id="GO:0006357">
    <property type="term" value="P:regulation of transcription by RNA polymerase II"/>
    <property type="evidence" value="ECO:0007669"/>
    <property type="project" value="UniProtKB-UniRule"/>
</dbReference>
<feature type="domain" description="VWFA" evidence="16">
    <location>
        <begin position="110"/>
        <end position="256"/>
    </location>
</feature>
<evidence type="ECO:0000256" key="7">
    <source>
        <dbReference type="ARBA" id="ARBA00023015"/>
    </source>
</evidence>
<evidence type="ECO:0000256" key="2">
    <source>
        <dbReference type="ARBA" id="ARBA00006092"/>
    </source>
</evidence>
<evidence type="ECO:0000256" key="9">
    <source>
        <dbReference type="ARBA" id="ARBA00023204"/>
    </source>
</evidence>
<dbReference type="PANTHER" id="PTHR12695">
    <property type="entry name" value="GENERAL TRANSCRIPTION FACTOR IIH SUBUNIT 2"/>
    <property type="match status" value="1"/>
</dbReference>
<comment type="function">
    <text evidence="11">Component of the general transcription and DNA repair factor IIH (TFIIH) core complex, which is involved in general and transcription-coupled nucleotide excision repair (NER) of damaged DNA and, when complexed to TFIIK, in RNA transcription by RNA polymerase II.</text>
</comment>
<dbReference type="SMART" id="SM01047">
    <property type="entry name" value="C1_4"/>
    <property type="match status" value="1"/>
</dbReference>
<dbReference type="GO" id="GO:0006351">
    <property type="term" value="P:DNA-templated transcription"/>
    <property type="evidence" value="ECO:0007669"/>
    <property type="project" value="InterPro"/>
</dbReference>
<dbReference type="NCBIfam" id="TIGR00622">
    <property type="entry name" value="ssl1"/>
    <property type="match status" value="1"/>
</dbReference>
<keyword evidence="7 11" id="KW-0805">Transcription regulation</keyword>